<dbReference type="Pfam" id="PF11706">
    <property type="entry name" value="zf-CGNR"/>
    <property type="match status" value="1"/>
</dbReference>
<gene>
    <name evidence="2" type="ORF">KSF_096290</name>
</gene>
<dbReference type="InterPro" id="IPR021005">
    <property type="entry name" value="Znf_CGNR"/>
</dbReference>
<evidence type="ECO:0000313" key="2">
    <source>
        <dbReference type="EMBL" id="GHO99581.1"/>
    </source>
</evidence>
<reference evidence="2" key="1">
    <citation type="submission" date="2020-10" db="EMBL/GenBank/DDBJ databases">
        <title>Taxonomic study of unclassified bacteria belonging to the class Ktedonobacteria.</title>
        <authorList>
            <person name="Yabe S."/>
            <person name="Wang C.M."/>
            <person name="Zheng Y."/>
            <person name="Sakai Y."/>
            <person name="Cavaletti L."/>
            <person name="Monciardini P."/>
            <person name="Donadio S."/>
        </authorList>
    </citation>
    <scope>NUCLEOTIDE SEQUENCE</scope>
    <source>
        <strain evidence="2">ID150040</strain>
    </source>
</reference>
<dbReference type="InterPro" id="IPR010852">
    <property type="entry name" value="ABATE"/>
</dbReference>
<dbReference type="PANTHER" id="PTHR35525:SF3">
    <property type="entry name" value="BLL6575 PROTEIN"/>
    <property type="match status" value="1"/>
</dbReference>
<dbReference type="RefSeq" id="WP_220210220.1">
    <property type="nucleotide sequence ID" value="NZ_BNJK01000002.1"/>
</dbReference>
<dbReference type="PANTHER" id="PTHR35525">
    <property type="entry name" value="BLL6575 PROTEIN"/>
    <property type="match status" value="1"/>
</dbReference>
<evidence type="ECO:0000313" key="3">
    <source>
        <dbReference type="Proteomes" id="UP000597444"/>
    </source>
</evidence>
<feature type="domain" description="Zinc finger CGNR" evidence="1">
    <location>
        <begin position="144"/>
        <end position="184"/>
    </location>
</feature>
<dbReference type="Gene3D" id="1.10.3300.10">
    <property type="entry name" value="Jann2411-like domain"/>
    <property type="match status" value="1"/>
</dbReference>
<accession>A0A8J3IRT2</accession>
<dbReference type="SUPFAM" id="SSF160904">
    <property type="entry name" value="Jann2411-like"/>
    <property type="match status" value="1"/>
</dbReference>
<evidence type="ECO:0000259" key="1">
    <source>
        <dbReference type="Pfam" id="PF11706"/>
    </source>
</evidence>
<comment type="caution">
    <text evidence="2">The sequence shown here is derived from an EMBL/GenBank/DDBJ whole genome shotgun (WGS) entry which is preliminary data.</text>
</comment>
<dbReference type="Proteomes" id="UP000597444">
    <property type="component" value="Unassembled WGS sequence"/>
</dbReference>
<protein>
    <recommendedName>
        <fullName evidence="1">Zinc finger CGNR domain-containing protein</fullName>
    </recommendedName>
</protein>
<dbReference type="InterPro" id="IPR023286">
    <property type="entry name" value="ABATE_dom_sf"/>
</dbReference>
<name>A0A8J3IRT2_9CHLR</name>
<keyword evidence="3" id="KW-1185">Reference proteome</keyword>
<proteinExistence type="predicted"/>
<organism evidence="2 3">
    <name type="scientific">Reticulibacter mediterranei</name>
    <dbReference type="NCBI Taxonomy" id="2778369"/>
    <lineage>
        <taxon>Bacteria</taxon>
        <taxon>Bacillati</taxon>
        <taxon>Chloroflexota</taxon>
        <taxon>Ktedonobacteria</taxon>
        <taxon>Ktedonobacterales</taxon>
        <taxon>Reticulibacteraceae</taxon>
        <taxon>Reticulibacter</taxon>
    </lineage>
</organism>
<sequence length="193" mass="21766">MNKDRKHVPIPIGSVPTLVLALANTGKMYRPSRQAIATSFDPFTDLQATQDLLRSWEIEGLVRETDLAQLQEVRDALQIFIRGCERHDYQWGLALQTLNQFATACHWVHQLSEKGTLVEKLSGPVAAIIAACCVTELAKLDLTRLKTCCRSECELVFYDTTRNRSAKWHAENPCGWRARAARSQSNERDPVDA</sequence>
<dbReference type="EMBL" id="BNJK01000002">
    <property type="protein sequence ID" value="GHO99581.1"/>
    <property type="molecule type" value="Genomic_DNA"/>
</dbReference>
<dbReference type="AlphaFoldDB" id="A0A8J3IRT2"/>